<dbReference type="OrthoDB" id="2350806at2759"/>
<name>A0A8H4EFT4_GIGMA</name>
<sequence>MNIQFFSQLQELTLCIILDLDNKDHNTVLKIAENVTKLLKILAKIATKINVLEIEELNYNYSPQVEHELILIINSQKHLVHITGIDSFKEFYGIVSALENQKQSL</sequence>
<dbReference type="AlphaFoldDB" id="A0A8H4EFT4"/>
<gene>
    <name evidence="1" type="ORF">F8M41_024318</name>
</gene>
<comment type="caution">
    <text evidence="1">The sequence shown here is derived from an EMBL/GenBank/DDBJ whole genome shotgun (WGS) entry which is preliminary data.</text>
</comment>
<organism evidence="1 2">
    <name type="scientific">Gigaspora margarita</name>
    <dbReference type="NCBI Taxonomy" id="4874"/>
    <lineage>
        <taxon>Eukaryota</taxon>
        <taxon>Fungi</taxon>
        <taxon>Fungi incertae sedis</taxon>
        <taxon>Mucoromycota</taxon>
        <taxon>Glomeromycotina</taxon>
        <taxon>Glomeromycetes</taxon>
        <taxon>Diversisporales</taxon>
        <taxon>Gigasporaceae</taxon>
        <taxon>Gigaspora</taxon>
    </lineage>
</organism>
<protein>
    <submittedName>
        <fullName evidence="1">Uncharacterized protein</fullName>
    </submittedName>
</protein>
<accession>A0A8H4EFT4</accession>
<dbReference type="Proteomes" id="UP000439903">
    <property type="component" value="Unassembled WGS sequence"/>
</dbReference>
<proteinExistence type="predicted"/>
<reference evidence="1 2" key="1">
    <citation type="journal article" date="2019" name="Environ. Microbiol.">
        <title>At the nexus of three kingdoms: the genome of the mycorrhizal fungus Gigaspora margarita provides insights into plant, endobacterial and fungal interactions.</title>
        <authorList>
            <person name="Venice F."/>
            <person name="Ghignone S."/>
            <person name="Salvioli di Fossalunga A."/>
            <person name="Amselem J."/>
            <person name="Novero M."/>
            <person name="Xianan X."/>
            <person name="Sedzielewska Toro K."/>
            <person name="Morin E."/>
            <person name="Lipzen A."/>
            <person name="Grigoriev I.V."/>
            <person name="Henrissat B."/>
            <person name="Martin F.M."/>
            <person name="Bonfante P."/>
        </authorList>
    </citation>
    <scope>NUCLEOTIDE SEQUENCE [LARGE SCALE GENOMIC DNA]</scope>
    <source>
        <strain evidence="1 2">BEG34</strain>
    </source>
</reference>
<dbReference type="EMBL" id="WTPW01000821">
    <property type="protein sequence ID" value="KAF0476772.1"/>
    <property type="molecule type" value="Genomic_DNA"/>
</dbReference>
<evidence type="ECO:0000313" key="1">
    <source>
        <dbReference type="EMBL" id="KAF0476772.1"/>
    </source>
</evidence>
<keyword evidence="2" id="KW-1185">Reference proteome</keyword>
<evidence type="ECO:0000313" key="2">
    <source>
        <dbReference type="Proteomes" id="UP000439903"/>
    </source>
</evidence>